<comment type="caution">
    <text evidence="9">The sequence shown here is derived from an EMBL/GenBank/DDBJ whole genome shotgun (WGS) entry which is preliminary data.</text>
</comment>
<dbReference type="PANTHER" id="PTHR33991:SF1">
    <property type="entry name" value="DNA REPAIR PROTEIN RECO"/>
    <property type="match status" value="1"/>
</dbReference>
<evidence type="ECO:0000256" key="4">
    <source>
        <dbReference type="ARBA" id="ARBA00023172"/>
    </source>
</evidence>
<dbReference type="GO" id="GO:0006302">
    <property type="term" value="P:double-strand break repair"/>
    <property type="evidence" value="ECO:0007669"/>
    <property type="project" value="TreeGrafter"/>
</dbReference>
<dbReference type="InterPro" id="IPR037278">
    <property type="entry name" value="ARFGAP/RecO"/>
</dbReference>
<dbReference type="Gene3D" id="2.40.50.140">
    <property type="entry name" value="Nucleic acid-binding proteins"/>
    <property type="match status" value="1"/>
</dbReference>
<comment type="similarity">
    <text evidence="1 7">Belongs to the RecO family.</text>
</comment>
<dbReference type="InterPro" id="IPR012340">
    <property type="entry name" value="NA-bd_OB-fold"/>
</dbReference>
<sequence length="252" mass="28536">MAVTEHEATALILDCRDQGESDLIVTLFCRDLGRLTCIAKGAKRSKKRFVNKLELFSALQTRYRESRTGGLALLTEAELLESFLELRRQTPLYNTATVIRELMLMATKDMEGDDSLFDLVIWALHSLNDGREPTNTLALFFIKFLDRIGYRPHFSTCAACDIAVAPPQIYSFSHSRGAILCASCCGPDLRAAPPVSLGTIKIIQAAQDQPLDRLHRLHFPPAIRREGLQLLQRYTSRLFQREIHSWKFLNLS</sequence>
<accession>A0A8J6N6K3</accession>
<organism evidence="9 10">
    <name type="scientific">Candidatus Desulfatifera sulfidica</name>
    <dbReference type="NCBI Taxonomy" id="2841691"/>
    <lineage>
        <taxon>Bacteria</taxon>
        <taxon>Pseudomonadati</taxon>
        <taxon>Thermodesulfobacteriota</taxon>
        <taxon>Desulfobulbia</taxon>
        <taxon>Desulfobulbales</taxon>
        <taxon>Desulfobulbaceae</taxon>
        <taxon>Candidatus Desulfatifera</taxon>
    </lineage>
</organism>
<reference evidence="9 10" key="1">
    <citation type="submission" date="2020-08" db="EMBL/GenBank/DDBJ databases">
        <title>Bridging the membrane lipid divide: bacteria of the FCB group superphylum have the potential to synthesize archaeal ether lipids.</title>
        <authorList>
            <person name="Villanueva L."/>
            <person name="Von Meijenfeldt F.A.B."/>
            <person name="Westbye A.B."/>
            <person name="Yadav S."/>
            <person name="Hopmans E.C."/>
            <person name="Dutilh B.E."/>
            <person name="Sinninghe Damste J.S."/>
        </authorList>
    </citation>
    <scope>NUCLEOTIDE SEQUENCE [LARGE SCALE GENOMIC DNA]</scope>
    <source>
        <strain evidence="9">NIOZ-UU81</strain>
    </source>
</reference>
<dbReference type="PANTHER" id="PTHR33991">
    <property type="entry name" value="DNA REPAIR PROTEIN RECO"/>
    <property type="match status" value="1"/>
</dbReference>
<dbReference type="GO" id="GO:0006310">
    <property type="term" value="P:DNA recombination"/>
    <property type="evidence" value="ECO:0007669"/>
    <property type="project" value="UniProtKB-UniRule"/>
</dbReference>
<evidence type="ECO:0000256" key="2">
    <source>
        <dbReference type="ARBA" id="ARBA00021310"/>
    </source>
</evidence>
<gene>
    <name evidence="7 9" type="primary">recO</name>
    <name evidence="9" type="ORF">H8E79_00085</name>
</gene>
<name>A0A8J6N6K3_9BACT</name>
<proteinExistence type="inferred from homology"/>
<evidence type="ECO:0000256" key="6">
    <source>
        <dbReference type="ARBA" id="ARBA00033409"/>
    </source>
</evidence>
<evidence type="ECO:0000313" key="10">
    <source>
        <dbReference type="Proteomes" id="UP000599024"/>
    </source>
</evidence>
<evidence type="ECO:0000256" key="5">
    <source>
        <dbReference type="ARBA" id="ARBA00023204"/>
    </source>
</evidence>
<dbReference type="Proteomes" id="UP000599024">
    <property type="component" value="Unassembled WGS sequence"/>
</dbReference>
<evidence type="ECO:0000313" key="9">
    <source>
        <dbReference type="EMBL" id="MBC8207557.1"/>
    </source>
</evidence>
<dbReference type="Gene3D" id="1.20.1440.120">
    <property type="entry name" value="Recombination protein O, C-terminal domain"/>
    <property type="match status" value="1"/>
</dbReference>
<evidence type="ECO:0000256" key="7">
    <source>
        <dbReference type="HAMAP-Rule" id="MF_00201"/>
    </source>
</evidence>
<evidence type="ECO:0000256" key="3">
    <source>
        <dbReference type="ARBA" id="ARBA00022763"/>
    </source>
</evidence>
<dbReference type="Pfam" id="PF02565">
    <property type="entry name" value="RecO_C"/>
    <property type="match status" value="1"/>
</dbReference>
<evidence type="ECO:0000259" key="8">
    <source>
        <dbReference type="Pfam" id="PF11967"/>
    </source>
</evidence>
<keyword evidence="3 7" id="KW-0227">DNA damage</keyword>
<keyword evidence="5 7" id="KW-0234">DNA repair</keyword>
<dbReference type="InterPro" id="IPR022572">
    <property type="entry name" value="DNA_rep/recomb_RecO_N"/>
</dbReference>
<dbReference type="InterPro" id="IPR042242">
    <property type="entry name" value="RecO_C"/>
</dbReference>
<comment type="function">
    <text evidence="7">Involved in DNA repair and RecF pathway recombination.</text>
</comment>
<dbReference type="InterPro" id="IPR003717">
    <property type="entry name" value="RecO"/>
</dbReference>
<keyword evidence="4 7" id="KW-0233">DNA recombination</keyword>
<dbReference type="NCBIfam" id="TIGR00613">
    <property type="entry name" value="reco"/>
    <property type="match status" value="1"/>
</dbReference>
<feature type="domain" description="DNA replication/recombination mediator RecO N-terminal" evidence="8">
    <location>
        <begin position="5"/>
        <end position="83"/>
    </location>
</feature>
<dbReference type="AlphaFoldDB" id="A0A8J6N6K3"/>
<dbReference type="EMBL" id="JACNLK010000004">
    <property type="protein sequence ID" value="MBC8207557.1"/>
    <property type="molecule type" value="Genomic_DNA"/>
</dbReference>
<dbReference type="SUPFAM" id="SSF57863">
    <property type="entry name" value="ArfGap/RecO-like zinc finger"/>
    <property type="match status" value="1"/>
</dbReference>
<evidence type="ECO:0000256" key="1">
    <source>
        <dbReference type="ARBA" id="ARBA00007452"/>
    </source>
</evidence>
<dbReference type="HAMAP" id="MF_00201">
    <property type="entry name" value="RecO"/>
    <property type="match status" value="1"/>
</dbReference>
<dbReference type="Pfam" id="PF11967">
    <property type="entry name" value="RecO_N"/>
    <property type="match status" value="1"/>
</dbReference>
<protein>
    <recommendedName>
        <fullName evidence="2 7">DNA repair protein RecO</fullName>
    </recommendedName>
    <alternativeName>
        <fullName evidence="6 7">Recombination protein O</fullName>
    </alternativeName>
</protein>
<dbReference type="SUPFAM" id="SSF50249">
    <property type="entry name" value="Nucleic acid-binding proteins"/>
    <property type="match status" value="1"/>
</dbReference>
<dbReference type="GO" id="GO:0043590">
    <property type="term" value="C:bacterial nucleoid"/>
    <property type="evidence" value="ECO:0007669"/>
    <property type="project" value="TreeGrafter"/>
</dbReference>